<gene>
    <name evidence="2" type="ORF">GPY48_10340</name>
</gene>
<sequence>MPIFKIGIFVLIYTLWISRRIAAARARIPGSIDNSATGVSEYSQQRGNLKDNGYKSLN</sequence>
<dbReference type="RefSeq" id="WP_162120288.1">
    <property type="nucleotide sequence ID" value="NZ_CAWNYH010000011.1"/>
</dbReference>
<accession>A0ABX0ANX6</accession>
<comment type="caution">
    <text evidence="2">The sequence shown here is derived from an EMBL/GenBank/DDBJ whole genome shotgun (WGS) entry which is preliminary data.</text>
</comment>
<dbReference type="EMBL" id="WSFC01000018">
    <property type="protein sequence ID" value="NDL03613.1"/>
    <property type="molecule type" value="Genomic_DNA"/>
</dbReference>
<feature type="compositionally biased region" description="Polar residues" evidence="1">
    <location>
        <begin position="32"/>
        <end position="47"/>
    </location>
</feature>
<feature type="compositionally biased region" description="Basic and acidic residues" evidence="1">
    <location>
        <begin position="48"/>
        <end position="58"/>
    </location>
</feature>
<organism evidence="2 3">
    <name type="scientific">Photorhabdus bodei</name>
    <dbReference type="NCBI Taxonomy" id="2029681"/>
    <lineage>
        <taxon>Bacteria</taxon>
        <taxon>Pseudomonadati</taxon>
        <taxon>Pseudomonadota</taxon>
        <taxon>Gammaproteobacteria</taxon>
        <taxon>Enterobacterales</taxon>
        <taxon>Morganellaceae</taxon>
        <taxon>Photorhabdus</taxon>
    </lineage>
</organism>
<dbReference type="Proteomes" id="UP000466619">
    <property type="component" value="Unassembled WGS sequence"/>
</dbReference>
<name>A0ABX0ANX6_9GAMM</name>
<evidence type="ECO:0000313" key="2">
    <source>
        <dbReference type="EMBL" id="NDL03613.1"/>
    </source>
</evidence>
<evidence type="ECO:0000256" key="1">
    <source>
        <dbReference type="SAM" id="MobiDB-lite"/>
    </source>
</evidence>
<dbReference type="GeneID" id="88808739"/>
<proteinExistence type="predicted"/>
<evidence type="ECO:0000313" key="3">
    <source>
        <dbReference type="Proteomes" id="UP000466619"/>
    </source>
</evidence>
<reference evidence="2 3" key="1">
    <citation type="submission" date="2019-12" db="EMBL/GenBank/DDBJ databases">
        <title>Engineering Photorhabdus to improve their lethality against agricultural pests.</title>
        <authorList>
            <person name="Machado R.A.R."/>
        </authorList>
    </citation>
    <scope>NUCLEOTIDE SEQUENCE [LARGE SCALE GENOMIC DNA]</scope>
    <source>
        <strain evidence="2 3">M-CN4</strain>
    </source>
</reference>
<feature type="region of interest" description="Disordered" evidence="1">
    <location>
        <begin position="31"/>
        <end position="58"/>
    </location>
</feature>
<protein>
    <submittedName>
        <fullName evidence="2">Uncharacterized protein</fullName>
    </submittedName>
</protein>
<keyword evidence="3" id="KW-1185">Reference proteome</keyword>